<evidence type="ECO:0000256" key="16">
    <source>
        <dbReference type="ARBA" id="ARBA00068150"/>
    </source>
</evidence>
<dbReference type="Pfam" id="PF00072">
    <property type="entry name" value="Response_reg"/>
    <property type="match status" value="1"/>
</dbReference>
<feature type="transmembrane region" description="Helical" evidence="18">
    <location>
        <begin position="155"/>
        <end position="178"/>
    </location>
</feature>
<dbReference type="PROSITE" id="PS50109">
    <property type="entry name" value="HIS_KIN"/>
    <property type="match status" value="1"/>
</dbReference>
<protein>
    <recommendedName>
        <fullName evidence="16">Sensory/regulatory protein RpfC</fullName>
        <ecNumber evidence="3">2.7.13.3</ecNumber>
    </recommendedName>
</protein>
<evidence type="ECO:0000313" key="22">
    <source>
        <dbReference type="Proteomes" id="UP000321248"/>
    </source>
</evidence>
<dbReference type="SUPFAM" id="SSF47384">
    <property type="entry name" value="Homodimeric domain of signal transducing histidine kinase"/>
    <property type="match status" value="1"/>
</dbReference>
<evidence type="ECO:0000256" key="8">
    <source>
        <dbReference type="ARBA" id="ARBA00022741"/>
    </source>
</evidence>
<dbReference type="InterPro" id="IPR036890">
    <property type="entry name" value="HATPase_C_sf"/>
</dbReference>
<dbReference type="CDD" id="cd00082">
    <property type="entry name" value="HisKA"/>
    <property type="match status" value="1"/>
</dbReference>
<feature type="transmembrane region" description="Helical" evidence="18">
    <location>
        <begin position="93"/>
        <end position="115"/>
    </location>
</feature>
<comment type="caution">
    <text evidence="21">The sequence shown here is derived from an EMBL/GenBank/DDBJ whole genome shotgun (WGS) entry which is preliminary data.</text>
</comment>
<dbReference type="PROSITE" id="PS50110">
    <property type="entry name" value="RESPONSE_REGULATORY"/>
    <property type="match status" value="1"/>
</dbReference>
<comment type="subcellular location">
    <subcellularLocation>
        <location evidence="2">Cell inner membrane</location>
        <topology evidence="2">Multi-pass membrane protein</topology>
    </subcellularLocation>
</comment>
<dbReference type="InterPro" id="IPR036097">
    <property type="entry name" value="HisK_dim/P_sf"/>
</dbReference>
<comment type="subunit">
    <text evidence="15">At low DSF concentrations, interacts with RpfF.</text>
</comment>
<keyword evidence="5 17" id="KW-0597">Phosphoprotein</keyword>
<evidence type="ECO:0000256" key="5">
    <source>
        <dbReference type="ARBA" id="ARBA00022553"/>
    </source>
</evidence>
<comment type="catalytic activity">
    <reaction evidence="1">
        <text>ATP + protein L-histidine = ADP + protein N-phospho-L-histidine.</text>
        <dbReference type="EC" id="2.7.13.3"/>
    </reaction>
</comment>
<dbReference type="CDD" id="cd17546">
    <property type="entry name" value="REC_hyHK_CKI1_RcsC-like"/>
    <property type="match status" value="1"/>
</dbReference>
<feature type="domain" description="Response regulatory" evidence="20">
    <location>
        <begin position="455"/>
        <end position="572"/>
    </location>
</feature>
<evidence type="ECO:0000256" key="7">
    <source>
        <dbReference type="ARBA" id="ARBA00022692"/>
    </source>
</evidence>
<dbReference type="SUPFAM" id="SSF55874">
    <property type="entry name" value="ATPase domain of HSP90 chaperone/DNA topoisomerase II/histidine kinase"/>
    <property type="match status" value="1"/>
</dbReference>
<dbReference type="GO" id="GO:0000155">
    <property type="term" value="F:phosphorelay sensor kinase activity"/>
    <property type="evidence" value="ECO:0007669"/>
    <property type="project" value="InterPro"/>
</dbReference>
<dbReference type="Pfam" id="PF01627">
    <property type="entry name" value="Hpt"/>
    <property type="match status" value="1"/>
</dbReference>
<dbReference type="Pfam" id="PF00512">
    <property type="entry name" value="HisKA"/>
    <property type="match status" value="1"/>
</dbReference>
<keyword evidence="12" id="KW-0902">Two-component regulatory system</keyword>
<dbReference type="GO" id="GO:0005524">
    <property type="term" value="F:ATP binding"/>
    <property type="evidence" value="ECO:0007669"/>
    <property type="project" value="UniProtKB-KW"/>
</dbReference>
<dbReference type="SMART" id="SM00388">
    <property type="entry name" value="HisKA"/>
    <property type="match status" value="1"/>
</dbReference>
<dbReference type="Gene3D" id="3.30.565.10">
    <property type="entry name" value="Histidine kinase-like ATPase, C-terminal domain"/>
    <property type="match status" value="1"/>
</dbReference>
<feature type="transmembrane region" description="Helical" evidence="18">
    <location>
        <begin position="127"/>
        <end position="149"/>
    </location>
</feature>
<gene>
    <name evidence="21" type="ORF">FU658_05910</name>
</gene>
<dbReference type="InterPro" id="IPR001789">
    <property type="entry name" value="Sig_transdc_resp-reg_receiver"/>
</dbReference>
<keyword evidence="8" id="KW-0547">Nucleotide-binding</keyword>
<dbReference type="SUPFAM" id="SSF52172">
    <property type="entry name" value="CheY-like"/>
    <property type="match status" value="1"/>
</dbReference>
<dbReference type="Proteomes" id="UP000321248">
    <property type="component" value="Unassembled WGS sequence"/>
</dbReference>
<evidence type="ECO:0000256" key="9">
    <source>
        <dbReference type="ARBA" id="ARBA00022777"/>
    </source>
</evidence>
<evidence type="ECO:0000256" key="6">
    <source>
        <dbReference type="ARBA" id="ARBA00022679"/>
    </source>
</evidence>
<keyword evidence="4" id="KW-1003">Cell membrane</keyword>
<evidence type="ECO:0000256" key="1">
    <source>
        <dbReference type="ARBA" id="ARBA00000085"/>
    </source>
</evidence>
<dbReference type="EMBL" id="VRTS01000003">
    <property type="protein sequence ID" value="TXK64426.1"/>
    <property type="molecule type" value="Genomic_DNA"/>
</dbReference>
<accession>A0A5C8KTN2</accession>
<dbReference type="Pfam" id="PF02518">
    <property type="entry name" value="HATPase_c"/>
    <property type="match status" value="1"/>
</dbReference>
<dbReference type="FunFam" id="1.10.287.130:FF:000002">
    <property type="entry name" value="Two-component osmosensing histidine kinase"/>
    <property type="match status" value="1"/>
</dbReference>
<evidence type="ECO:0000256" key="12">
    <source>
        <dbReference type="ARBA" id="ARBA00023012"/>
    </source>
</evidence>
<dbReference type="InterPro" id="IPR004358">
    <property type="entry name" value="Sig_transdc_His_kin-like_C"/>
</dbReference>
<dbReference type="RefSeq" id="WP_147891238.1">
    <property type="nucleotide sequence ID" value="NZ_VRTS01000003.1"/>
</dbReference>
<evidence type="ECO:0000259" key="20">
    <source>
        <dbReference type="PROSITE" id="PS50110"/>
    </source>
</evidence>
<dbReference type="Gene3D" id="1.10.287.130">
    <property type="match status" value="1"/>
</dbReference>
<dbReference type="GO" id="GO:0005886">
    <property type="term" value="C:plasma membrane"/>
    <property type="evidence" value="ECO:0007669"/>
    <property type="project" value="UniProtKB-SubCell"/>
</dbReference>
<dbReference type="AlphaFoldDB" id="A0A5C8KTN2"/>
<feature type="modified residue" description="4-aspartylphosphate" evidence="17">
    <location>
        <position position="504"/>
    </location>
</feature>
<name>A0A5C8KTN2_9GAMM</name>
<keyword evidence="22" id="KW-1185">Reference proteome</keyword>
<dbReference type="PANTHER" id="PTHR45339:SF1">
    <property type="entry name" value="HYBRID SIGNAL TRANSDUCTION HISTIDINE KINASE J"/>
    <property type="match status" value="1"/>
</dbReference>
<feature type="transmembrane region" description="Helical" evidence="18">
    <location>
        <begin position="53"/>
        <end position="73"/>
    </location>
</feature>
<dbReference type="SUPFAM" id="SSF47226">
    <property type="entry name" value="Histidine-containing phosphotransfer domain, HPT domain"/>
    <property type="match status" value="1"/>
</dbReference>
<dbReference type="FunFam" id="3.30.565.10:FF:000010">
    <property type="entry name" value="Sensor histidine kinase RcsC"/>
    <property type="match status" value="1"/>
</dbReference>
<keyword evidence="14 18" id="KW-0472">Membrane</keyword>
<keyword evidence="13" id="KW-0843">Virulence</keyword>
<dbReference type="Gene3D" id="1.20.120.160">
    <property type="entry name" value="HPT domain"/>
    <property type="match status" value="1"/>
</dbReference>
<dbReference type="InterPro" id="IPR011006">
    <property type="entry name" value="CheY-like_superfamily"/>
</dbReference>
<dbReference type="InterPro" id="IPR036641">
    <property type="entry name" value="HPT_dom_sf"/>
</dbReference>
<evidence type="ECO:0000313" key="21">
    <source>
        <dbReference type="EMBL" id="TXK64426.1"/>
    </source>
</evidence>
<dbReference type="SMART" id="SM00387">
    <property type="entry name" value="HATPase_c"/>
    <property type="match status" value="1"/>
</dbReference>
<evidence type="ECO:0000256" key="17">
    <source>
        <dbReference type="PROSITE-ProRule" id="PRU00169"/>
    </source>
</evidence>
<dbReference type="CDD" id="cd16922">
    <property type="entry name" value="HATPase_EvgS-ArcB-TorS-like"/>
    <property type="match status" value="1"/>
</dbReference>
<evidence type="ECO:0000256" key="15">
    <source>
        <dbReference type="ARBA" id="ARBA00064003"/>
    </source>
</evidence>
<keyword evidence="10" id="KW-0067">ATP-binding</keyword>
<keyword evidence="6" id="KW-0808">Transferase</keyword>
<evidence type="ECO:0000256" key="3">
    <source>
        <dbReference type="ARBA" id="ARBA00012438"/>
    </source>
</evidence>
<keyword evidence="11 18" id="KW-1133">Transmembrane helix</keyword>
<evidence type="ECO:0000256" key="18">
    <source>
        <dbReference type="SAM" id="Phobius"/>
    </source>
</evidence>
<evidence type="ECO:0000256" key="4">
    <source>
        <dbReference type="ARBA" id="ARBA00022475"/>
    </source>
</evidence>
<dbReference type="InterPro" id="IPR003594">
    <property type="entry name" value="HATPase_dom"/>
</dbReference>
<evidence type="ECO:0000256" key="11">
    <source>
        <dbReference type="ARBA" id="ARBA00022989"/>
    </source>
</evidence>
<dbReference type="InterPro" id="IPR005467">
    <property type="entry name" value="His_kinase_dom"/>
</dbReference>
<dbReference type="InterPro" id="IPR003661">
    <property type="entry name" value="HisK_dim/P_dom"/>
</dbReference>
<dbReference type="PANTHER" id="PTHR45339">
    <property type="entry name" value="HYBRID SIGNAL TRANSDUCTION HISTIDINE KINASE J"/>
    <property type="match status" value="1"/>
</dbReference>
<keyword evidence="9" id="KW-0418">Kinase</keyword>
<dbReference type="Gene3D" id="3.40.50.2300">
    <property type="match status" value="1"/>
</dbReference>
<evidence type="ECO:0000256" key="2">
    <source>
        <dbReference type="ARBA" id="ARBA00004429"/>
    </source>
</evidence>
<evidence type="ECO:0000256" key="14">
    <source>
        <dbReference type="ARBA" id="ARBA00023136"/>
    </source>
</evidence>
<dbReference type="PRINTS" id="PR00344">
    <property type="entry name" value="BCTRLSENSOR"/>
</dbReference>
<dbReference type="SMART" id="SM00448">
    <property type="entry name" value="REC"/>
    <property type="match status" value="1"/>
</dbReference>
<evidence type="ECO:0000256" key="10">
    <source>
        <dbReference type="ARBA" id="ARBA00022840"/>
    </source>
</evidence>
<organism evidence="21 22">
    <name type="scientific">Alkalisalibacterium limincola</name>
    <dbReference type="NCBI Taxonomy" id="2699169"/>
    <lineage>
        <taxon>Bacteria</taxon>
        <taxon>Pseudomonadati</taxon>
        <taxon>Pseudomonadota</taxon>
        <taxon>Gammaproteobacteria</taxon>
        <taxon>Lysobacterales</taxon>
        <taxon>Lysobacteraceae</taxon>
        <taxon>Alkalisalibacterium</taxon>
    </lineage>
</organism>
<feature type="domain" description="Histidine kinase" evidence="19">
    <location>
        <begin position="197"/>
        <end position="420"/>
    </location>
</feature>
<feature type="transmembrane region" description="Helical" evidence="18">
    <location>
        <begin position="23"/>
        <end position="41"/>
    </location>
</feature>
<proteinExistence type="predicted"/>
<sequence length="712" mass="76996">MTGHLDSLLARFRNRPDSEHGQATVRLVILGLILLYLVAVVSNIDRANEALRLVLFFVAIESIIGLGLLLAIAARPGVSHVRRIIGMLADYGLIGIAMYLMGEGLAPLYVVLMWVTVGNGLRYGNRFLFAAVGMATGTFLAVIVTTPFWQGIPVLAYGLLAGLVAVPLYLSSLLRALVKATDEARRASEAKSRFLANMSHEFRTPLNGIVGMAELLVTTSLTPEQRESAEVIQASARSLQVLVEDVLDISAIEAGKLKRADEDFRLSEMLKGVQLMLSQAAEDRGLRFDMEVEQGVPDRLHGSAGHLRQVLVNLLSNAIKFTEEGRVSLKVERIPGGANEQEVRLGFSVHDTGIGMPAEALERIFKAFEQAEGGHARRFGGTGLGTTIAKALTEMMGGTISVESTPAVGTHFRVELPLKLAAQPQPELVADDTTGKIIAFDDPFVRHRARVAPMRILVADDQAANVMVLQRLLEKAGHRTVAVTEGDDVLDQIEDHAYDAVIIDLHMPGLSGLDVLKQARVIESGRRRTPFVVLTADATAESVAACERAGAFAFLSKPVSVPRLLDTLAEINAGAGKGSQAGPGSPAHGELISPEILDELAELNLGEDFIERFVDECTRDARRCIAAMEQCASSANWDEFRDQCHALKGVASNMGAVRLAAHASSAMHAANWQLPKTWRGSVADLRRELELARAALRRPRNNDARGEDPERG</sequence>
<dbReference type="OrthoDB" id="9797243at2"/>
<dbReference type="EC" id="2.7.13.3" evidence="3"/>
<keyword evidence="7 18" id="KW-0812">Transmembrane</keyword>
<evidence type="ECO:0000259" key="19">
    <source>
        <dbReference type="PROSITE" id="PS50109"/>
    </source>
</evidence>
<dbReference type="InterPro" id="IPR008207">
    <property type="entry name" value="Sig_transdc_His_kin_Hpt_dom"/>
</dbReference>
<reference evidence="21 22" key="1">
    <citation type="submission" date="2019-08" db="EMBL/GenBank/DDBJ databases">
        <authorList>
            <person name="Karlyshev A.V."/>
        </authorList>
    </citation>
    <scope>NUCLEOTIDE SEQUENCE [LARGE SCALE GENOMIC DNA]</scope>
    <source>
        <strain evidence="21 22">Alg18-2.2</strain>
    </source>
</reference>
<evidence type="ECO:0000256" key="13">
    <source>
        <dbReference type="ARBA" id="ARBA00023026"/>
    </source>
</evidence>